<evidence type="ECO:0000259" key="2">
    <source>
        <dbReference type="Pfam" id="PF13271"/>
    </source>
</evidence>
<keyword evidence="4" id="KW-1185">Reference proteome</keyword>
<dbReference type="EMBL" id="CP037422">
    <property type="protein sequence ID" value="QDU11288.1"/>
    <property type="molecule type" value="Genomic_DNA"/>
</dbReference>
<dbReference type="RefSeq" id="WP_145179104.1">
    <property type="nucleotide sequence ID" value="NZ_CP037422.1"/>
</dbReference>
<evidence type="ECO:0000313" key="4">
    <source>
        <dbReference type="Proteomes" id="UP000318384"/>
    </source>
</evidence>
<accession>A0A517X1A6</accession>
<dbReference type="InterPro" id="IPR025139">
    <property type="entry name" value="DUF4062"/>
</dbReference>
<organism evidence="3 4">
    <name type="scientific">Gimesia aquarii</name>
    <dbReference type="NCBI Taxonomy" id="2527964"/>
    <lineage>
        <taxon>Bacteria</taxon>
        <taxon>Pseudomonadati</taxon>
        <taxon>Planctomycetota</taxon>
        <taxon>Planctomycetia</taxon>
        <taxon>Planctomycetales</taxon>
        <taxon>Planctomycetaceae</taxon>
        <taxon>Gimesia</taxon>
    </lineage>
</organism>
<feature type="domain" description="DUF4062" evidence="2">
    <location>
        <begin position="6"/>
        <end position="87"/>
    </location>
</feature>
<sequence>MEKRYQVFVSSMYTDLKDERQQVMQALMEMDCIPAGMELFPAADEEQWQFIKRIIDDCDYYLLIIGGRYGSVTNEGISFTEKEYKYAKSKKLRIVALLHQSPEELPAKFVEADPELKTKLDEFRQQVANGRLVKFWNSTEQLIGLVALSMQKTIKMYPSKGWISASSVTTEELLLDNNRIRVENRELKQQLEKLTRSNESFEKVNSHLPQDYVIEGTGRAKDSSDSKDRIPWKVAFNLRDVFIMLAPHLMAPLDEYEVEDHVADILKLLHPNMPESTSLEQRFLKDIGTLFRAVNLIIIDVQLDKTYANYFWSLTQLGDRRQIPLGRAVAICADNTGTALVNLCVRRSTNNEIQTH</sequence>
<evidence type="ECO:0000256" key="1">
    <source>
        <dbReference type="SAM" id="Coils"/>
    </source>
</evidence>
<feature type="coiled-coil region" evidence="1">
    <location>
        <begin position="170"/>
        <end position="204"/>
    </location>
</feature>
<name>A0A517X1A6_9PLAN</name>
<keyword evidence="1" id="KW-0175">Coiled coil</keyword>
<dbReference type="Pfam" id="PF13271">
    <property type="entry name" value="DUF4062"/>
    <property type="match status" value="1"/>
</dbReference>
<evidence type="ECO:0000313" key="3">
    <source>
        <dbReference type="EMBL" id="QDU11288.1"/>
    </source>
</evidence>
<dbReference type="AlphaFoldDB" id="A0A517X1A6"/>
<dbReference type="OrthoDB" id="72299at2"/>
<gene>
    <name evidence="3" type="ORF">V202x_47070</name>
</gene>
<proteinExistence type="predicted"/>
<reference evidence="3 4" key="1">
    <citation type="submission" date="2019-03" db="EMBL/GenBank/DDBJ databases">
        <title>Deep-cultivation of Planctomycetes and their phenomic and genomic characterization uncovers novel biology.</title>
        <authorList>
            <person name="Wiegand S."/>
            <person name="Jogler M."/>
            <person name="Boedeker C."/>
            <person name="Pinto D."/>
            <person name="Vollmers J."/>
            <person name="Rivas-Marin E."/>
            <person name="Kohn T."/>
            <person name="Peeters S.H."/>
            <person name="Heuer A."/>
            <person name="Rast P."/>
            <person name="Oberbeckmann S."/>
            <person name="Bunk B."/>
            <person name="Jeske O."/>
            <person name="Meyerdierks A."/>
            <person name="Storesund J.E."/>
            <person name="Kallscheuer N."/>
            <person name="Luecker S."/>
            <person name="Lage O.M."/>
            <person name="Pohl T."/>
            <person name="Merkel B.J."/>
            <person name="Hornburger P."/>
            <person name="Mueller R.-W."/>
            <person name="Bruemmer F."/>
            <person name="Labrenz M."/>
            <person name="Spormann A.M."/>
            <person name="Op den Camp H."/>
            <person name="Overmann J."/>
            <person name="Amann R."/>
            <person name="Jetten M.S.M."/>
            <person name="Mascher T."/>
            <person name="Medema M.H."/>
            <person name="Devos D.P."/>
            <person name="Kaster A.-K."/>
            <person name="Ovreas L."/>
            <person name="Rohde M."/>
            <person name="Galperin M.Y."/>
            <person name="Jogler C."/>
        </authorList>
    </citation>
    <scope>NUCLEOTIDE SEQUENCE [LARGE SCALE GENOMIC DNA]</scope>
    <source>
        <strain evidence="3 4">V202</strain>
    </source>
</reference>
<protein>
    <recommendedName>
        <fullName evidence="2">DUF4062 domain-containing protein</fullName>
    </recommendedName>
</protein>
<dbReference type="Proteomes" id="UP000318384">
    <property type="component" value="Chromosome"/>
</dbReference>